<dbReference type="InterPro" id="IPR032466">
    <property type="entry name" value="Metal_Hydrolase"/>
</dbReference>
<dbReference type="PANTHER" id="PTHR43135">
    <property type="entry name" value="ALPHA-D-RIBOSE 1-METHYLPHOSPHONATE 5-TRIPHOSPHATE DIPHOSPHATASE"/>
    <property type="match status" value="1"/>
</dbReference>
<organism evidence="3 4">
    <name type="scientific">Salibacter halophilus</name>
    <dbReference type="NCBI Taxonomy" id="1803916"/>
    <lineage>
        <taxon>Bacteria</taxon>
        <taxon>Pseudomonadati</taxon>
        <taxon>Bacteroidota</taxon>
        <taxon>Flavobacteriia</taxon>
        <taxon>Flavobacteriales</taxon>
        <taxon>Salibacteraceae</taxon>
        <taxon>Salibacter</taxon>
    </lineage>
</organism>
<dbReference type="SUPFAM" id="SSF51556">
    <property type="entry name" value="Metallo-dependent hydrolases"/>
    <property type="match status" value="1"/>
</dbReference>
<protein>
    <submittedName>
        <fullName evidence="3">Amidohydrolase family protein</fullName>
    </submittedName>
</protein>
<dbReference type="EMBL" id="WACR01000009">
    <property type="protein sequence ID" value="KAB1063219.1"/>
    <property type="molecule type" value="Genomic_DNA"/>
</dbReference>
<feature type="signal peptide" evidence="1">
    <location>
        <begin position="1"/>
        <end position="19"/>
    </location>
</feature>
<name>A0A6N6M4P6_9FLAO</name>
<feature type="domain" description="Amidohydrolase-related" evidence="2">
    <location>
        <begin position="867"/>
        <end position="944"/>
    </location>
</feature>
<feature type="domain" description="Amidohydrolase-related" evidence="2">
    <location>
        <begin position="337"/>
        <end position="405"/>
    </location>
</feature>
<evidence type="ECO:0000313" key="4">
    <source>
        <dbReference type="Proteomes" id="UP000435357"/>
    </source>
</evidence>
<dbReference type="SUPFAM" id="SSF51338">
    <property type="entry name" value="Composite domain of metallo-dependent hydrolases"/>
    <property type="match status" value="2"/>
</dbReference>
<keyword evidence="4" id="KW-1185">Reference proteome</keyword>
<dbReference type="InterPro" id="IPR006680">
    <property type="entry name" value="Amidohydro-rel"/>
</dbReference>
<dbReference type="GO" id="GO:0016810">
    <property type="term" value="F:hydrolase activity, acting on carbon-nitrogen (but not peptide) bonds"/>
    <property type="evidence" value="ECO:0007669"/>
    <property type="project" value="InterPro"/>
</dbReference>
<reference evidence="3 4" key="1">
    <citation type="submission" date="2019-09" db="EMBL/GenBank/DDBJ databases">
        <title>Genomes of Cryomorphaceae.</title>
        <authorList>
            <person name="Bowman J.P."/>
        </authorList>
    </citation>
    <scope>NUCLEOTIDE SEQUENCE [LARGE SCALE GENOMIC DNA]</scope>
    <source>
        <strain evidence="3 4">KCTC 52047</strain>
    </source>
</reference>
<evidence type="ECO:0000313" key="3">
    <source>
        <dbReference type="EMBL" id="KAB1063219.1"/>
    </source>
</evidence>
<dbReference type="Pfam" id="PF01979">
    <property type="entry name" value="Amidohydro_1"/>
    <property type="match status" value="2"/>
</dbReference>
<proteinExistence type="predicted"/>
<evidence type="ECO:0000259" key="2">
    <source>
        <dbReference type="Pfam" id="PF01979"/>
    </source>
</evidence>
<feature type="chain" id="PRO_5026650687" evidence="1">
    <location>
        <begin position="20"/>
        <end position="1013"/>
    </location>
</feature>
<accession>A0A6N6M4P6</accession>
<dbReference type="InterPro" id="IPR051781">
    <property type="entry name" value="Metallo-dep_Hydrolase"/>
</dbReference>
<dbReference type="CDD" id="cd01309">
    <property type="entry name" value="Met_dep_hydrolase_C"/>
    <property type="match status" value="1"/>
</dbReference>
<dbReference type="Proteomes" id="UP000435357">
    <property type="component" value="Unassembled WGS sequence"/>
</dbReference>
<dbReference type="RefSeq" id="WP_151169300.1">
    <property type="nucleotide sequence ID" value="NZ_WACR01000009.1"/>
</dbReference>
<dbReference type="AlphaFoldDB" id="A0A6N6M4P6"/>
<evidence type="ECO:0000256" key="1">
    <source>
        <dbReference type="SAM" id="SignalP"/>
    </source>
</evidence>
<gene>
    <name evidence="3" type="ORF">F3059_11290</name>
</gene>
<dbReference type="Gene3D" id="2.30.40.10">
    <property type="entry name" value="Urease, subunit C, domain 1"/>
    <property type="match status" value="1"/>
</dbReference>
<dbReference type="InterPro" id="IPR011059">
    <property type="entry name" value="Metal-dep_hydrolase_composite"/>
</dbReference>
<dbReference type="Gene3D" id="3.20.20.140">
    <property type="entry name" value="Metal-dependent hydrolases"/>
    <property type="match status" value="2"/>
</dbReference>
<comment type="caution">
    <text evidence="3">The sequence shown here is derived from an EMBL/GenBank/DDBJ whole genome shotgun (WGS) entry which is preliminary data.</text>
</comment>
<keyword evidence="3" id="KW-0378">Hydrolase</keyword>
<keyword evidence="1" id="KW-0732">Signal</keyword>
<dbReference type="PANTHER" id="PTHR43135:SF3">
    <property type="entry name" value="ALPHA-D-RIBOSE 1-METHYLPHOSPHONATE 5-TRIPHOSPHATE DIPHOSPHATASE"/>
    <property type="match status" value="1"/>
</dbReference>
<sequence>MKNIFFFLFALLMSGAAIGQSTRPELPVSNPKAGVYALQNATVYTPSGYVQTATLLIEKNKIISVGAGISIPENAIKINCEGLYIYPSFVELNSNFGLPKPEKKKVKRPQYNRTEKGTFGWNEAIKTTQIAVEDFKIDKKQAKKLQKLGVGSALTHYHDGIARGTGAAVAVLTDNENKAVFSPQPSAHFSFQKGTSSQEYPNSLMGAMALLRQTAYDAEWRMKQDSIYEANLSLDMWNKQFDSPMNSLFFHVQQYRDALRALDLAREWNKEFIIAGTGDEYKRILEFKERNASRFVIPLKLPKAPDVSDPYDAMYASLEEMKHWEMAPSNAASLRQAGFEVALSTHEIEKWSDLTFMARQLQKNGFSESDLIESLTMTPAKFINAEEEVGAIEKNKFANFIITSDKIFSKKSELLENWVMGERHELKPIGEIDIRGDYDINIENEIIKIEVGGKKEKVEAKIKDDKIKFNREKRLVTLVLEKDVAGMKAPIRLSGKINFGSKIWDGRGKDADGNWFTWSAIRQKEFDEDEADKKEEYLIKADGQTWYPNMAFGFDSLPKSGTFFIRGATIWSNDTLGVFEGDVLVKDGKIEQVGKFLLHDPSIPLIGGNGKHLTPGIVDEHSHIAIEKGVNEGTQASSAEVRIGDVVKANDINIYRQLAGGVTTSQLLHGSANPIGGQSALIKLKWGESTDEMLIDDAPGFIKFALGENVKQSNWGPNFTKRFPQTRMGVEQVFYDYFKRAKDYANEWAKYDSQNQKFSLRKVPLLRHLAGEGPAAPRVDLELEALSQILDTNRFISCHSYVQSEINMLMHVADSMDFRVNTFTHILEGYKIADKLAEHGAAGSTFSDWWAYKFEVNDAIPYNAVLMHEQGVLTGINSDDAEMGRRLNQEAAKTVKYGGVSEEEALKMVTLNPAKMLHLDHRIGSVTEGKDADLVLWDSHPLSIYSKPLYTWIEGVPYYTHYQNQLAVEDNKQERSRLVKKLLNAADKGYPTKTPDKKTNKLYHCDTLVDEVD</sequence>
<dbReference type="OrthoDB" id="9802793at2"/>